<organism evidence="14 15">
    <name type="scientific">Methanohalarchaeum thermophilum</name>
    <dbReference type="NCBI Taxonomy" id="1903181"/>
    <lineage>
        <taxon>Archaea</taxon>
        <taxon>Methanobacteriati</taxon>
        <taxon>Methanobacteriota</taxon>
        <taxon>Methanonatronarchaeia</taxon>
        <taxon>Methanonatronarchaeales</taxon>
        <taxon>Methanonatronarchaeaceae</taxon>
        <taxon>Candidatus Methanohalarchaeum</taxon>
    </lineage>
</organism>
<evidence type="ECO:0000256" key="4">
    <source>
        <dbReference type="ARBA" id="ARBA00008391"/>
    </source>
</evidence>
<dbReference type="InterPro" id="IPR050408">
    <property type="entry name" value="HGPRT"/>
</dbReference>
<evidence type="ECO:0000256" key="8">
    <source>
        <dbReference type="ARBA" id="ARBA00022679"/>
    </source>
</evidence>
<accession>A0A1Q6DXT2</accession>
<dbReference type="AlphaFoldDB" id="A0A1Q6DXT2"/>
<dbReference type="Proteomes" id="UP000185744">
    <property type="component" value="Unassembled WGS sequence"/>
</dbReference>
<dbReference type="GO" id="GO:0006166">
    <property type="term" value="P:purine ribonucleoside salvage"/>
    <property type="evidence" value="ECO:0007669"/>
    <property type="project" value="UniProtKB-KW"/>
</dbReference>
<evidence type="ECO:0000256" key="10">
    <source>
        <dbReference type="ARBA" id="ARBA00022726"/>
    </source>
</evidence>
<name>A0A1Q6DXT2_METT1</name>
<dbReference type="InterPro" id="IPR000836">
    <property type="entry name" value="PRTase_dom"/>
</dbReference>
<keyword evidence="9" id="KW-0479">Metal-binding</keyword>
<dbReference type="GO" id="GO:0005829">
    <property type="term" value="C:cytosol"/>
    <property type="evidence" value="ECO:0007669"/>
    <property type="project" value="TreeGrafter"/>
</dbReference>
<evidence type="ECO:0000256" key="12">
    <source>
        <dbReference type="ARBA" id="ARBA00022842"/>
    </source>
</evidence>
<evidence type="ECO:0000256" key="6">
    <source>
        <dbReference type="ARBA" id="ARBA00022490"/>
    </source>
</evidence>
<dbReference type="GO" id="GO:0032264">
    <property type="term" value="P:IMP salvage"/>
    <property type="evidence" value="ECO:0007669"/>
    <property type="project" value="TreeGrafter"/>
</dbReference>
<comment type="cofactor">
    <cofactor evidence="1">
        <name>Mg(2+)</name>
        <dbReference type="ChEBI" id="CHEBI:18420"/>
    </cofactor>
</comment>
<evidence type="ECO:0000256" key="2">
    <source>
        <dbReference type="ARBA" id="ARBA00004496"/>
    </source>
</evidence>
<dbReference type="STRING" id="1903181.BTN85_1674"/>
<comment type="similarity">
    <text evidence="4">Belongs to the purine/pyrimidine phosphoribosyltransferase family.</text>
</comment>
<reference evidence="14" key="1">
    <citation type="submission" date="2016-12" db="EMBL/GenBank/DDBJ databases">
        <title>Discovery of methanogenic haloarchaea.</title>
        <authorList>
            <person name="Sorokin D.Y."/>
            <person name="Makarova K.S."/>
            <person name="Abbas B."/>
            <person name="Ferrer M."/>
            <person name="Golyshin P.N."/>
        </authorList>
    </citation>
    <scope>NUCLEOTIDE SEQUENCE [LARGE SCALE GENOMIC DNA]</scope>
    <source>
        <strain evidence="14">HMET1</strain>
    </source>
</reference>
<feature type="domain" description="Phosphoribosyltransferase" evidence="13">
    <location>
        <begin position="10"/>
        <end position="153"/>
    </location>
</feature>
<dbReference type="GO" id="GO:0000287">
    <property type="term" value="F:magnesium ion binding"/>
    <property type="evidence" value="ECO:0007669"/>
    <property type="project" value="TreeGrafter"/>
</dbReference>
<dbReference type="EC" id="2.4.2.8" evidence="5"/>
<dbReference type="GO" id="GO:0032263">
    <property type="term" value="P:GMP salvage"/>
    <property type="evidence" value="ECO:0007669"/>
    <property type="project" value="TreeGrafter"/>
</dbReference>
<keyword evidence="15" id="KW-1185">Reference proteome</keyword>
<keyword evidence="6" id="KW-0963">Cytoplasm</keyword>
<evidence type="ECO:0000256" key="5">
    <source>
        <dbReference type="ARBA" id="ARBA00011895"/>
    </source>
</evidence>
<dbReference type="PANTHER" id="PTHR43340">
    <property type="entry name" value="HYPOXANTHINE-GUANINE PHOSPHORIBOSYLTRANSFERASE"/>
    <property type="match status" value="1"/>
</dbReference>
<gene>
    <name evidence="14" type="ORF">BTN85_1674</name>
</gene>
<comment type="caution">
    <text evidence="14">The sequence shown here is derived from an EMBL/GenBank/DDBJ whole genome shotgun (WGS) entry which is preliminary data.</text>
</comment>
<proteinExistence type="inferred from homology"/>
<keyword evidence="12" id="KW-0460">Magnesium</keyword>
<dbReference type="Pfam" id="PF00156">
    <property type="entry name" value="Pribosyltran"/>
    <property type="match status" value="1"/>
</dbReference>
<dbReference type="PANTHER" id="PTHR43340:SF1">
    <property type="entry name" value="HYPOXANTHINE PHOSPHORIBOSYLTRANSFERASE"/>
    <property type="match status" value="1"/>
</dbReference>
<evidence type="ECO:0000256" key="7">
    <source>
        <dbReference type="ARBA" id="ARBA00022676"/>
    </source>
</evidence>
<dbReference type="NCBIfam" id="TIGR01203">
    <property type="entry name" value="HGPRTase"/>
    <property type="match status" value="1"/>
</dbReference>
<evidence type="ECO:0000256" key="3">
    <source>
        <dbReference type="ARBA" id="ARBA00004669"/>
    </source>
</evidence>
<dbReference type="EMBL" id="MSDW01000001">
    <property type="protein sequence ID" value="OKY79167.1"/>
    <property type="molecule type" value="Genomic_DNA"/>
</dbReference>
<dbReference type="SUPFAM" id="SSF53271">
    <property type="entry name" value="PRTase-like"/>
    <property type="match status" value="1"/>
</dbReference>
<keyword evidence="11" id="KW-0547">Nucleotide-binding</keyword>
<evidence type="ECO:0000313" key="14">
    <source>
        <dbReference type="EMBL" id="OKY79167.1"/>
    </source>
</evidence>
<dbReference type="GO" id="GO:0046100">
    <property type="term" value="P:hypoxanthine metabolic process"/>
    <property type="evidence" value="ECO:0007669"/>
    <property type="project" value="TreeGrafter"/>
</dbReference>
<comment type="subcellular location">
    <subcellularLocation>
        <location evidence="2">Cytoplasm</location>
    </subcellularLocation>
</comment>
<dbReference type="GO" id="GO:0006178">
    <property type="term" value="P:guanine salvage"/>
    <property type="evidence" value="ECO:0007669"/>
    <property type="project" value="TreeGrafter"/>
</dbReference>
<sequence length="171" mass="19545">MEKELLIDEDEIKEKVRELARELDRKYVDKDPLFVGVLKGSFIFLSDLIRSMDADVEIDFVDVECYSDMEAGDPELIMEGTSSFEDRDVVVVEDIVDTGRTLEFLKSFFSSKDVASLEFCTLLKKPEGHEFDVDPDYVGFDIPDYFVVGYGLDVNGKFRGLNGIYYVVDDE</sequence>
<protein>
    <recommendedName>
        <fullName evidence="5">hypoxanthine phosphoribosyltransferase</fullName>
        <ecNumber evidence="5">2.4.2.8</ecNumber>
    </recommendedName>
</protein>
<dbReference type="InterPro" id="IPR005904">
    <property type="entry name" value="Hxn_phspho_trans"/>
</dbReference>
<dbReference type="GO" id="GO:0000166">
    <property type="term" value="F:nucleotide binding"/>
    <property type="evidence" value="ECO:0007669"/>
    <property type="project" value="UniProtKB-KW"/>
</dbReference>
<evidence type="ECO:0000256" key="1">
    <source>
        <dbReference type="ARBA" id="ARBA00001946"/>
    </source>
</evidence>
<dbReference type="GO" id="GO:0004422">
    <property type="term" value="F:hypoxanthine phosphoribosyltransferase activity"/>
    <property type="evidence" value="ECO:0007669"/>
    <property type="project" value="InterPro"/>
</dbReference>
<comment type="pathway">
    <text evidence="3">Purine metabolism; IMP biosynthesis via salvage pathway; IMP from hypoxanthine: step 1/1.</text>
</comment>
<evidence type="ECO:0000313" key="15">
    <source>
        <dbReference type="Proteomes" id="UP000185744"/>
    </source>
</evidence>
<dbReference type="Gene3D" id="3.40.50.2020">
    <property type="match status" value="1"/>
</dbReference>
<keyword evidence="10" id="KW-0660">Purine salvage</keyword>
<dbReference type="InParanoid" id="A0A1Q6DXT2"/>
<evidence type="ECO:0000256" key="9">
    <source>
        <dbReference type="ARBA" id="ARBA00022723"/>
    </source>
</evidence>
<keyword evidence="8" id="KW-0808">Transferase</keyword>
<keyword evidence="7 14" id="KW-0328">Glycosyltransferase</keyword>
<evidence type="ECO:0000256" key="11">
    <source>
        <dbReference type="ARBA" id="ARBA00022741"/>
    </source>
</evidence>
<dbReference type="CDD" id="cd06223">
    <property type="entry name" value="PRTases_typeI"/>
    <property type="match status" value="1"/>
</dbReference>
<dbReference type="InterPro" id="IPR029057">
    <property type="entry name" value="PRTase-like"/>
</dbReference>
<evidence type="ECO:0000259" key="13">
    <source>
        <dbReference type="Pfam" id="PF00156"/>
    </source>
</evidence>